<comment type="caution">
    <text evidence="2">The sequence shown here is derived from an EMBL/GenBank/DDBJ whole genome shotgun (WGS) entry which is preliminary data.</text>
</comment>
<proteinExistence type="predicted"/>
<organism evidence="2 3">
    <name type="scientific">Gibberella intermedia</name>
    <name type="common">Bulb rot disease fungus</name>
    <name type="synonym">Fusarium proliferatum</name>
    <dbReference type="NCBI Taxonomy" id="948311"/>
    <lineage>
        <taxon>Eukaryota</taxon>
        <taxon>Fungi</taxon>
        <taxon>Dikarya</taxon>
        <taxon>Ascomycota</taxon>
        <taxon>Pezizomycotina</taxon>
        <taxon>Sordariomycetes</taxon>
        <taxon>Hypocreomycetidae</taxon>
        <taxon>Hypocreales</taxon>
        <taxon>Nectriaceae</taxon>
        <taxon>Fusarium</taxon>
        <taxon>Fusarium fujikuroi species complex</taxon>
    </lineage>
</organism>
<feature type="compositionally biased region" description="Low complexity" evidence="1">
    <location>
        <begin position="449"/>
        <end position="480"/>
    </location>
</feature>
<feature type="compositionally biased region" description="Basic and acidic residues" evidence="1">
    <location>
        <begin position="416"/>
        <end position="437"/>
    </location>
</feature>
<feature type="compositionally biased region" description="Acidic residues" evidence="1">
    <location>
        <begin position="544"/>
        <end position="554"/>
    </location>
</feature>
<sequence length="554" mass="59141">MVRVHNSRSGRGDSDRGGPRRGRPHHGVVKATVPHRPAPNQRPASAAAGGQGLGNQQAETPVNDGDSNMTGVEGSDPQPGPSRGGFQASRGGHAGRGRGGAHFGRGRGSHNNNQTGHRSGTASSNMEPQFLPPATASEVTWVADSQGHKAAKIVNRTPGGGNSHAFSQIRPHNQRWGITPGYGLEEDAKDLLRKAGPGYTRVMYQLVAVSEEHFNAVSRNAVEKTIEDHNGKNVEGKNALLLRGWVDPHPKEDEEEDEEEEIKCKVCGNPNHTVSTCFSHTGKGQTFGCPLCDAADHTGSDCAEIAKLSLTEQVKLLITNRGNMPAFHEGPKKKSWWKLLHKFCMSAEYDQELLGELPWGRGFVGKLLKKGQDLTELQKQYDEKPGFPLPPDPSTATLERIGEKWRGQGLPWPREALGDLPERPKKRRQGGDDKTMEDAAPAVEPPAEPEAAASSAADTVAEPATGPAPPTATTNVADPANGQGVSTAAGTVAEPVTGLGAASATSSPIMAHGPSEEMMLDDEDSEEDSVSEKSKEDQDKNDDSDLIDYSDDEL</sequence>
<feature type="compositionally biased region" description="Basic residues" evidence="1">
    <location>
        <begin position="19"/>
        <end position="28"/>
    </location>
</feature>
<reference evidence="2 3" key="1">
    <citation type="journal article" date="2018" name="Sci. Rep.">
        <title>Characterisation of pathogen-specific regions and novel effector candidates in Fusarium oxysporum f. sp. cepae.</title>
        <authorList>
            <person name="Armitage A.D."/>
            <person name="Taylor A."/>
            <person name="Sobczyk M.K."/>
            <person name="Baxter L."/>
            <person name="Greenfield B.P."/>
            <person name="Bates H.J."/>
            <person name="Wilson F."/>
            <person name="Jackson A.C."/>
            <person name="Ott S."/>
            <person name="Harrison R.J."/>
            <person name="Clarkson J.P."/>
        </authorList>
    </citation>
    <scope>NUCLEOTIDE SEQUENCE [LARGE SCALE GENOMIC DNA]</scope>
    <source>
        <strain evidence="2 3">Fp_A8</strain>
    </source>
</reference>
<feature type="compositionally biased region" description="Acidic residues" evidence="1">
    <location>
        <begin position="518"/>
        <end position="529"/>
    </location>
</feature>
<evidence type="ECO:0000256" key="1">
    <source>
        <dbReference type="SAM" id="MobiDB-lite"/>
    </source>
</evidence>
<feature type="compositionally biased region" description="Polar residues" evidence="1">
    <location>
        <begin position="109"/>
        <end position="127"/>
    </location>
</feature>
<name>A0A420TZX6_GIBIN</name>
<dbReference type="EMBL" id="MRDB01000006">
    <property type="protein sequence ID" value="RKL47053.1"/>
    <property type="molecule type" value="Genomic_DNA"/>
</dbReference>
<feature type="compositionally biased region" description="Gly residues" evidence="1">
    <location>
        <begin position="92"/>
        <end position="103"/>
    </location>
</feature>
<dbReference type="Proteomes" id="UP000283569">
    <property type="component" value="Unassembled WGS sequence"/>
</dbReference>
<feature type="compositionally biased region" description="Basic and acidic residues" evidence="1">
    <location>
        <begin position="530"/>
        <end position="543"/>
    </location>
</feature>
<dbReference type="AlphaFoldDB" id="A0A420TZX6"/>
<accession>A0A420TZX6</accession>
<evidence type="ECO:0000313" key="3">
    <source>
        <dbReference type="Proteomes" id="UP000283569"/>
    </source>
</evidence>
<evidence type="ECO:0000313" key="2">
    <source>
        <dbReference type="EMBL" id="RKL47053.1"/>
    </source>
</evidence>
<feature type="region of interest" description="Disordered" evidence="1">
    <location>
        <begin position="404"/>
        <end position="554"/>
    </location>
</feature>
<gene>
    <name evidence="2" type="ORF">BFJ72_g2790</name>
</gene>
<feature type="region of interest" description="Disordered" evidence="1">
    <location>
        <begin position="1"/>
        <end position="127"/>
    </location>
</feature>
<protein>
    <submittedName>
        <fullName evidence="2">Uncharacterized protein</fullName>
    </submittedName>
</protein>